<dbReference type="SUPFAM" id="SSF53756">
    <property type="entry name" value="UDP-Glycosyltransferase/glycogen phosphorylase"/>
    <property type="match status" value="1"/>
</dbReference>
<feature type="signal peptide" evidence="5">
    <location>
        <begin position="1"/>
        <end position="21"/>
    </location>
</feature>
<gene>
    <name evidence="6" type="primary">106082447</name>
</gene>
<dbReference type="InterPro" id="IPR050271">
    <property type="entry name" value="UDP-glycosyltransferase"/>
</dbReference>
<dbReference type="AlphaFoldDB" id="A0A1I8Q6F2"/>
<dbReference type="InterPro" id="IPR035595">
    <property type="entry name" value="UDP_glycos_trans_CS"/>
</dbReference>
<sequence>MSSTWLLKVFTFICIANGALGYNILFMGPFPAPSHWMWLEHFQRDLLDRGHRITSVNNHPTKQPHPNLTEIIIDPMFDIPKYLPVEEIFTLQYPTDYENLEMWWDIGIWTSEHALNDPKIKALIASKDRHFDLVILEQFFHESFLMFGHKFKCPVVTLGTMGYADYMDHSMGMVTPWSLIPHLLLPYTDQMTFRQRFYNTYLSIYDAVMRRWSYMPKMQEMAERHFAQHLEGPLPHVRNLEKNISLMLINSHRVVDMPRPSMPGLINVGGAHIKPVKPLPKDLQHFIDNSSNGVIYFSLGSYVKSTYLAPDRIALLLQVFGKLQQNVLWKYENDSLTNLPPNVMIHKWLPQNDVLAHPNVKLFITHGGIFGSQEGLYWAKPMLCLPLYGDQYRNTIKSVRAGYARTLNLVTMTAEEFLENIQILVSDPRYKLKALEMSQLFRDNPMHPLEEASYWIEFVAKYKGAPFLKSYGAFMPLYQYLLLDVFGSVLVVLILAIIIPLGVLRKLKSLLMKSPKDQVVINGSLKEKKI</sequence>
<dbReference type="FunFam" id="3.40.50.2000:FF:000050">
    <property type="entry name" value="UDP-glucuronosyltransferase"/>
    <property type="match status" value="1"/>
</dbReference>
<dbReference type="PANTHER" id="PTHR48043">
    <property type="entry name" value="EG:EG0003.4 PROTEIN-RELATED"/>
    <property type="match status" value="1"/>
</dbReference>
<comment type="subcellular location">
    <subcellularLocation>
        <location evidence="5">Membrane</location>
        <topology evidence="5">Single-pass membrane protein</topology>
    </subcellularLocation>
</comment>
<dbReference type="OrthoDB" id="5835829at2759"/>
<evidence type="ECO:0000256" key="4">
    <source>
        <dbReference type="RuleBase" id="RU003718"/>
    </source>
</evidence>
<dbReference type="GO" id="GO:0016020">
    <property type="term" value="C:membrane"/>
    <property type="evidence" value="ECO:0007669"/>
    <property type="project" value="UniProtKB-SubCell"/>
</dbReference>
<keyword evidence="2 4" id="KW-0328">Glycosyltransferase</keyword>
<evidence type="ECO:0000313" key="6">
    <source>
        <dbReference type="EnsemblMetazoa" id="SCAU014340-PA"/>
    </source>
</evidence>
<dbReference type="Pfam" id="PF00201">
    <property type="entry name" value="UDPGT"/>
    <property type="match status" value="1"/>
</dbReference>
<feature type="transmembrane region" description="Helical" evidence="5">
    <location>
        <begin position="477"/>
        <end position="504"/>
    </location>
</feature>
<dbReference type="KEGG" id="scac:106082447"/>
<dbReference type="Gene3D" id="3.40.50.2000">
    <property type="entry name" value="Glycogen Phosphorylase B"/>
    <property type="match status" value="1"/>
</dbReference>
<dbReference type="CDD" id="cd03784">
    <property type="entry name" value="GT1_Gtf-like"/>
    <property type="match status" value="1"/>
</dbReference>
<reference evidence="6" key="2">
    <citation type="submission" date="2020-05" db="UniProtKB">
        <authorList>
            <consortium name="EnsemblMetazoa"/>
        </authorList>
    </citation>
    <scope>IDENTIFICATION</scope>
    <source>
        <strain evidence="6">USDA</strain>
    </source>
</reference>
<dbReference type="GO" id="GO:0015020">
    <property type="term" value="F:glucuronosyltransferase activity"/>
    <property type="evidence" value="ECO:0007669"/>
    <property type="project" value="UniProtKB-EC"/>
</dbReference>
<evidence type="ECO:0000256" key="5">
    <source>
        <dbReference type="RuleBase" id="RU362059"/>
    </source>
</evidence>
<keyword evidence="3 4" id="KW-0808">Transferase</keyword>
<keyword evidence="5" id="KW-0732">Signal</keyword>
<feature type="chain" id="PRO_5014204421" description="UDP-glucuronosyltransferase" evidence="5">
    <location>
        <begin position="22"/>
        <end position="530"/>
    </location>
</feature>
<dbReference type="STRING" id="35570.A0A1I8Q6F2"/>
<comment type="catalytic activity">
    <reaction evidence="5">
        <text>glucuronate acceptor + UDP-alpha-D-glucuronate = acceptor beta-D-glucuronoside + UDP + H(+)</text>
        <dbReference type="Rhea" id="RHEA:21032"/>
        <dbReference type="ChEBI" id="CHEBI:15378"/>
        <dbReference type="ChEBI" id="CHEBI:58052"/>
        <dbReference type="ChEBI" id="CHEBI:58223"/>
        <dbReference type="ChEBI" id="CHEBI:132367"/>
        <dbReference type="ChEBI" id="CHEBI:132368"/>
        <dbReference type="EC" id="2.4.1.17"/>
    </reaction>
</comment>
<dbReference type="Proteomes" id="UP000095300">
    <property type="component" value="Unassembled WGS sequence"/>
</dbReference>
<dbReference type="PROSITE" id="PS00375">
    <property type="entry name" value="UDPGT"/>
    <property type="match status" value="1"/>
</dbReference>
<reference evidence="7" key="1">
    <citation type="submission" date="2015-05" db="EMBL/GenBank/DDBJ databases">
        <authorList>
            <person name="Wilson R.K."/>
            <person name="Warren W.C."/>
            <person name="Olafson P."/>
        </authorList>
    </citation>
    <scope>NUCLEOTIDE SEQUENCE [LARGE SCALE GENOMIC DNA]</scope>
    <source>
        <strain evidence="7">USDA</strain>
    </source>
</reference>
<name>A0A1I8Q6F2_STOCA</name>
<dbReference type="EnsemblMetazoa" id="SCAU014340-RA">
    <property type="protein sequence ID" value="SCAU014340-PA"/>
    <property type="gene ID" value="SCAU014340"/>
</dbReference>
<dbReference type="VEuPathDB" id="VectorBase:SCAU014340"/>
<dbReference type="EnsemblMetazoa" id="SCAU014340-RB">
    <property type="protein sequence ID" value="SCAU014340-PB"/>
    <property type="gene ID" value="SCAU014340"/>
</dbReference>
<evidence type="ECO:0000256" key="1">
    <source>
        <dbReference type="ARBA" id="ARBA00009995"/>
    </source>
</evidence>
<evidence type="ECO:0000313" key="7">
    <source>
        <dbReference type="Proteomes" id="UP000095300"/>
    </source>
</evidence>
<evidence type="ECO:0000256" key="3">
    <source>
        <dbReference type="ARBA" id="ARBA00022679"/>
    </source>
</evidence>
<keyword evidence="7" id="KW-1185">Reference proteome</keyword>
<dbReference type="PANTHER" id="PTHR48043:SF158">
    <property type="entry name" value="UDP-GLUCURONOSYLTRANSFERASE"/>
    <property type="match status" value="1"/>
</dbReference>
<organism evidence="6 7">
    <name type="scientific">Stomoxys calcitrans</name>
    <name type="common">Stable fly</name>
    <name type="synonym">Conops calcitrans</name>
    <dbReference type="NCBI Taxonomy" id="35570"/>
    <lineage>
        <taxon>Eukaryota</taxon>
        <taxon>Metazoa</taxon>
        <taxon>Ecdysozoa</taxon>
        <taxon>Arthropoda</taxon>
        <taxon>Hexapoda</taxon>
        <taxon>Insecta</taxon>
        <taxon>Pterygota</taxon>
        <taxon>Neoptera</taxon>
        <taxon>Endopterygota</taxon>
        <taxon>Diptera</taxon>
        <taxon>Brachycera</taxon>
        <taxon>Muscomorpha</taxon>
        <taxon>Muscoidea</taxon>
        <taxon>Muscidae</taxon>
        <taxon>Stomoxys</taxon>
    </lineage>
</organism>
<keyword evidence="5" id="KW-0472">Membrane</keyword>
<evidence type="ECO:0000256" key="2">
    <source>
        <dbReference type="ARBA" id="ARBA00022676"/>
    </source>
</evidence>
<protein>
    <recommendedName>
        <fullName evidence="5">UDP-glucuronosyltransferase</fullName>
        <ecNumber evidence="5">2.4.1.17</ecNumber>
    </recommendedName>
</protein>
<dbReference type="EC" id="2.4.1.17" evidence="5"/>
<comment type="similarity">
    <text evidence="1 4">Belongs to the UDP-glycosyltransferase family.</text>
</comment>
<accession>A0A1I8Q6F2</accession>
<keyword evidence="5" id="KW-0812">Transmembrane</keyword>
<proteinExistence type="inferred from homology"/>
<keyword evidence="5" id="KW-1133">Transmembrane helix</keyword>
<dbReference type="InterPro" id="IPR002213">
    <property type="entry name" value="UDP_glucos_trans"/>
</dbReference>